<dbReference type="STRING" id="139723.A0A182MN10"/>
<organism evidence="2 3">
    <name type="scientific">Anopheles culicifacies</name>
    <dbReference type="NCBI Taxonomy" id="139723"/>
    <lineage>
        <taxon>Eukaryota</taxon>
        <taxon>Metazoa</taxon>
        <taxon>Ecdysozoa</taxon>
        <taxon>Arthropoda</taxon>
        <taxon>Hexapoda</taxon>
        <taxon>Insecta</taxon>
        <taxon>Pterygota</taxon>
        <taxon>Neoptera</taxon>
        <taxon>Endopterygota</taxon>
        <taxon>Diptera</taxon>
        <taxon>Nematocera</taxon>
        <taxon>Culicoidea</taxon>
        <taxon>Culicidae</taxon>
        <taxon>Anophelinae</taxon>
        <taxon>Anopheles</taxon>
        <taxon>culicifacies species complex</taxon>
    </lineage>
</organism>
<feature type="region of interest" description="Disordered" evidence="1">
    <location>
        <begin position="251"/>
        <end position="276"/>
    </location>
</feature>
<accession>A0A182MN10</accession>
<feature type="compositionally biased region" description="Polar residues" evidence="1">
    <location>
        <begin position="255"/>
        <end position="270"/>
    </location>
</feature>
<keyword evidence="3" id="KW-1185">Reference proteome</keyword>
<proteinExistence type="predicted"/>
<dbReference type="EnsemblMetazoa" id="ACUA022185-RA">
    <property type="protein sequence ID" value="ACUA022185-PA"/>
    <property type="gene ID" value="ACUA022185"/>
</dbReference>
<evidence type="ECO:0000313" key="2">
    <source>
        <dbReference type="EnsemblMetazoa" id="ACUA022185-PA"/>
    </source>
</evidence>
<sequence>MLQWIKEDMNALLKLCLLHENDLALREMLYDIVLIITQSDLLNVNIGYNSPEQLMFNYKTIMSFILHPQLPCPVTKSEPIVKSLFDLKRHTGQHVYWDILQKTIQYICNADEPSGNNSSDFCAIRTQIYTHLGNYLTAQIQDDMAGVLKHQPTVMSFLLYPLEYDQLLLVESVKELWLQIYEAIAKQEPKTCEFVNAFCEMIKAMTIAKHGYSTAVVANSLCFIIRSLSLRLPLWKVQHYSKKIKIRHQKKRMNHQLNKTTESSRPQNLRLNPPQP</sequence>
<name>A0A182MN10_9DIPT</name>
<evidence type="ECO:0000313" key="3">
    <source>
        <dbReference type="Proteomes" id="UP000075883"/>
    </source>
</evidence>
<dbReference type="AlphaFoldDB" id="A0A182MN10"/>
<reference evidence="3" key="1">
    <citation type="submission" date="2013-09" db="EMBL/GenBank/DDBJ databases">
        <title>The Genome Sequence of Anopheles culicifacies species A.</title>
        <authorList>
            <consortium name="The Broad Institute Genomics Platform"/>
            <person name="Neafsey D.E."/>
            <person name="Besansky N."/>
            <person name="Howell P."/>
            <person name="Walton C."/>
            <person name="Young S.K."/>
            <person name="Zeng Q."/>
            <person name="Gargeya S."/>
            <person name="Fitzgerald M."/>
            <person name="Haas B."/>
            <person name="Abouelleil A."/>
            <person name="Allen A.W."/>
            <person name="Alvarado L."/>
            <person name="Arachchi H.M."/>
            <person name="Berlin A.M."/>
            <person name="Chapman S.B."/>
            <person name="Gainer-Dewar J."/>
            <person name="Goldberg J."/>
            <person name="Griggs A."/>
            <person name="Gujja S."/>
            <person name="Hansen M."/>
            <person name="Howarth C."/>
            <person name="Imamovic A."/>
            <person name="Ireland A."/>
            <person name="Larimer J."/>
            <person name="McCowan C."/>
            <person name="Murphy C."/>
            <person name="Pearson M."/>
            <person name="Poon T.W."/>
            <person name="Priest M."/>
            <person name="Roberts A."/>
            <person name="Saif S."/>
            <person name="Shea T."/>
            <person name="Sisk P."/>
            <person name="Sykes S."/>
            <person name="Wortman J."/>
            <person name="Nusbaum C."/>
            <person name="Birren B."/>
        </authorList>
    </citation>
    <scope>NUCLEOTIDE SEQUENCE [LARGE SCALE GENOMIC DNA]</scope>
    <source>
        <strain evidence="3">A-37</strain>
    </source>
</reference>
<protein>
    <submittedName>
        <fullName evidence="2">Uncharacterized protein</fullName>
    </submittedName>
</protein>
<dbReference type="VEuPathDB" id="VectorBase:ACUA022185"/>
<dbReference type="EMBL" id="AXCM01001696">
    <property type="status" value="NOT_ANNOTATED_CDS"/>
    <property type="molecule type" value="Genomic_DNA"/>
</dbReference>
<evidence type="ECO:0000256" key="1">
    <source>
        <dbReference type="SAM" id="MobiDB-lite"/>
    </source>
</evidence>
<dbReference type="Proteomes" id="UP000075883">
    <property type="component" value="Unassembled WGS sequence"/>
</dbReference>
<reference evidence="2" key="2">
    <citation type="submission" date="2020-05" db="UniProtKB">
        <authorList>
            <consortium name="EnsemblMetazoa"/>
        </authorList>
    </citation>
    <scope>IDENTIFICATION</scope>
    <source>
        <strain evidence="2">A-37</strain>
    </source>
</reference>